<dbReference type="GO" id="GO:0071949">
    <property type="term" value="F:FAD binding"/>
    <property type="evidence" value="ECO:0007669"/>
    <property type="project" value="TreeGrafter"/>
</dbReference>
<organism evidence="4 5">
    <name type="scientific">Podospora australis</name>
    <dbReference type="NCBI Taxonomy" id="1536484"/>
    <lineage>
        <taxon>Eukaryota</taxon>
        <taxon>Fungi</taxon>
        <taxon>Dikarya</taxon>
        <taxon>Ascomycota</taxon>
        <taxon>Pezizomycotina</taxon>
        <taxon>Sordariomycetes</taxon>
        <taxon>Sordariomycetidae</taxon>
        <taxon>Sordariales</taxon>
        <taxon>Podosporaceae</taxon>
        <taxon>Podospora</taxon>
    </lineage>
</organism>
<dbReference type="SUPFAM" id="SSF52425">
    <property type="entry name" value="Cryptochrome/photolyase, N-terminal domain"/>
    <property type="match status" value="1"/>
</dbReference>
<evidence type="ECO:0000256" key="2">
    <source>
        <dbReference type="PIRSR" id="PIRSR602081-1"/>
    </source>
</evidence>
<feature type="domain" description="Photolyase/cryptochrome alpha/beta" evidence="3">
    <location>
        <begin position="6"/>
        <end position="166"/>
    </location>
</feature>
<gene>
    <name evidence="4" type="ORF">QBC35DRAFT_446318</name>
</gene>
<comment type="caution">
    <text evidence="4">The sequence shown here is derived from an EMBL/GenBank/DDBJ whole genome shotgun (WGS) entry which is preliminary data.</text>
</comment>
<dbReference type="AlphaFoldDB" id="A0AAN6X324"/>
<keyword evidence="5" id="KW-1185">Reference proteome</keyword>
<dbReference type="PROSITE" id="PS51645">
    <property type="entry name" value="PHR_CRY_ALPHA_BETA"/>
    <property type="match status" value="1"/>
</dbReference>
<accession>A0AAN6X324</accession>
<dbReference type="PANTHER" id="PTHR11455">
    <property type="entry name" value="CRYPTOCHROME"/>
    <property type="match status" value="1"/>
</dbReference>
<reference evidence="4" key="2">
    <citation type="submission" date="2023-05" db="EMBL/GenBank/DDBJ databases">
        <authorList>
            <consortium name="Lawrence Berkeley National Laboratory"/>
            <person name="Steindorff A."/>
            <person name="Hensen N."/>
            <person name="Bonometti L."/>
            <person name="Westerberg I."/>
            <person name="Brannstrom I.O."/>
            <person name="Guillou S."/>
            <person name="Cros-Aarteil S."/>
            <person name="Calhoun S."/>
            <person name="Haridas S."/>
            <person name="Kuo A."/>
            <person name="Mondo S."/>
            <person name="Pangilinan J."/>
            <person name="Riley R."/>
            <person name="Labutti K."/>
            <person name="Andreopoulos B."/>
            <person name="Lipzen A."/>
            <person name="Chen C."/>
            <person name="Yanf M."/>
            <person name="Daum C."/>
            <person name="Ng V."/>
            <person name="Clum A."/>
            <person name="Ohm R."/>
            <person name="Martin F."/>
            <person name="Silar P."/>
            <person name="Natvig D."/>
            <person name="Lalanne C."/>
            <person name="Gautier V."/>
            <person name="Ament-Velasquez S.L."/>
            <person name="Kruys A."/>
            <person name="Hutchinson M.I."/>
            <person name="Powell A.J."/>
            <person name="Barry K."/>
            <person name="Miller A.N."/>
            <person name="Grigoriev I.V."/>
            <person name="Debuchy R."/>
            <person name="Gladieux P."/>
            <person name="Thoren M.H."/>
            <person name="Johannesson H."/>
        </authorList>
    </citation>
    <scope>NUCLEOTIDE SEQUENCE</scope>
    <source>
        <strain evidence="4">PSN309</strain>
    </source>
</reference>
<feature type="binding site" evidence="2">
    <location>
        <begin position="300"/>
        <end position="304"/>
    </location>
    <ligand>
        <name>FAD</name>
        <dbReference type="ChEBI" id="CHEBI:57692"/>
    </ligand>
</feature>
<dbReference type="InterPro" id="IPR006050">
    <property type="entry name" value="DNA_photolyase_N"/>
</dbReference>
<evidence type="ECO:0000259" key="3">
    <source>
        <dbReference type="PROSITE" id="PS51645"/>
    </source>
</evidence>
<dbReference type="Gene3D" id="1.25.40.80">
    <property type="match status" value="1"/>
</dbReference>
<dbReference type="InterPro" id="IPR036134">
    <property type="entry name" value="Crypto/Photolyase_FAD-like_sf"/>
</dbReference>
<proteinExistence type="inferred from homology"/>
<comment type="similarity">
    <text evidence="1">Belongs to the DNA photolyase class-1 family.</text>
</comment>
<evidence type="ECO:0000313" key="5">
    <source>
        <dbReference type="Proteomes" id="UP001302126"/>
    </source>
</evidence>
<evidence type="ECO:0000256" key="1">
    <source>
        <dbReference type="ARBA" id="ARBA00005862"/>
    </source>
</evidence>
<comment type="cofactor">
    <cofactor evidence="2">
        <name>FAD</name>
        <dbReference type="ChEBI" id="CHEBI:57692"/>
    </cofactor>
    <text evidence="2">Binds 1 FAD per subunit.</text>
</comment>
<name>A0AAN6X324_9PEZI</name>
<evidence type="ECO:0000313" key="4">
    <source>
        <dbReference type="EMBL" id="KAK4193173.1"/>
    </source>
</evidence>
<dbReference type="PANTHER" id="PTHR11455:SF22">
    <property type="entry name" value="CRYPTOCHROME DASH"/>
    <property type="match status" value="1"/>
</dbReference>
<sequence>MSPNSNIIVFVFRMDLRVSDQAVFHHLSTVAGHGFTHLLPVYCFPPNQVEVSGFVSDGTESPYPEARSSVSRYFRCGPYRAKFLAESVWALKETLEDLQSSLLIRVGMAKDVIEHLHGGLKAHNHHIGAVWVASHEGVEEKRDERYLAAFCEAQGIKFRSWTDEKYFIDDRDLGFESPEELPDIFTTYRKSAEPLHEKPRAVLPTPARASLPPFPDHASIPDQKPPFQIPRTLVELVDVLVKPVKDFLPNRPPFPDGAQSAHPFLGGEAAAQERVHRFIKSESVAHYKDTRNGLAGTECTTKLSAYLAQGCVTSRQIHHALRGYEDGTDERFKEVDGFWAGENEGTQAIRFELLWRGGAYARVGDKAGDGRYGCGRGGDEGDTGRE</sequence>
<keyword evidence="2" id="KW-0285">Flavoprotein</keyword>
<dbReference type="EMBL" id="MU864351">
    <property type="protein sequence ID" value="KAK4193173.1"/>
    <property type="molecule type" value="Genomic_DNA"/>
</dbReference>
<dbReference type="InterPro" id="IPR002081">
    <property type="entry name" value="Cryptochrome/DNA_photolyase_1"/>
</dbReference>
<dbReference type="GO" id="GO:0003684">
    <property type="term" value="F:damaged DNA binding"/>
    <property type="evidence" value="ECO:0007669"/>
    <property type="project" value="TreeGrafter"/>
</dbReference>
<dbReference type="InterPro" id="IPR014729">
    <property type="entry name" value="Rossmann-like_a/b/a_fold"/>
</dbReference>
<dbReference type="Proteomes" id="UP001302126">
    <property type="component" value="Unassembled WGS sequence"/>
</dbReference>
<keyword evidence="2" id="KW-0274">FAD</keyword>
<dbReference type="Gene3D" id="3.40.50.620">
    <property type="entry name" value="HUPs"/>
    <property type="match status" value="1"/>
</dbReference>
<dbReference type="GO" id="GO:0003904">
    <property type="term" value="F:deoxyribodipyrimidine photo-lyase activity"/>
    <property type="evidence" value="ECO:0007669"/>
    <property type="project" value="TreeGrafter"/>
</dbReference>
<feature type="binding site" evidence="2">
    <location>
        <position position="287"/>
    </location>
    <ligand>
        <name>FAD</name>
        <dbReference type="ChEBI" id="CHEBI:57692"/>
    </ligand>
</feature>
<dbReference type="GO" id="GO:0000719">
    <property type="term" value="P:photoreactive repair"/>
    <property type="evidence" value="ECO:0007669"/>
    <property type="project" value="TreeGrafter"/>
</dbReference>
<dbReference type="SUPFAM" id="SSF48173">
    <property type="entry name" value="Cryptochrome/photolyase FAD-binding domain"/>
    <property type="match status" value="1"/>
</dbReference>
<dbReference type="InterPro" id="IPR036155">
    <property type="entry name" value="Crypto/Photolyase_N_sf"/>
</dbReference>
<protein>
    <submittedName>
        <fullName evidence="4">DNA photolyase</fullName>
    </submittedName>
</protein>
<dbReference type="Pfam" id="PF00875">
    <property type="entry name" value="DNA_photolyase"/>
    <property type="match status" value="1"/>
</dbReference>
<reference evidence="4" key="1">
    <citation type="journal article" date="2023" name="Mol. Phylogenet. Evol.">
        <title>Genome-scale phylogeny and comparative genomics of the fungal order Sordariales.</title>
        <authorList>
            <person name="Hensen N."/>
            <person name="Bonometti L."/>
            <person name="Westerberg I."/>
            <person name="Brannstrom I.O."/>
            <person name="Guillou S."/>
            <person name="Cros-Aarteil S."/>
            <person name="Calhoun S."/>
            <person name="Haridas S."/>
            <person name="Kuo A."/>
            <person name="Mondo S."/>
            <person name="Pangilinan J."/>
            <person name="Riley R."/>
            <person name="LaButti K."/>
            <person name="Andreopoulos B."/>
            <person name="Lipzen A."/>
            <person name="Chen C."/>
            <person name="Yan M."/>
            <person name="Daum C."/>
            <person name="Ng V."/>
            <person name="Clum A."/>
            <person name="Steindorff A."/>
            <person name="Ohm R.A."/>
            <person name="Martin F."/>
            <person name="Silar P."/>
            <person name="Natvig D.O."/>
            <person name="Lalanne C."/>
            <person name="Gautier V."/>
            <person name="Ament-Velasquez S.L."/>
            <person name="Kruys A."/>
            <person name="Hutchinson M.I."/>
            <person name="Powell A.J."/>
            <person name="Barry K."/>
            <person name="Miller A.N."/>
            <person name="Grigoriev I.V."/>
            <person name="Debuchy R."/>
            <person name="Gladieux P."/>
            <person name="Hiltunen Thoren M."/>
            <person name="Johannesson H."/>
        </authorList>
    </citation>
    <scope>NUCLEOTIDE SEQUENCE</scope>
    <source>
        <strain evidence="4">PSN309</strain>
    </source>
</reference>